<gene>
    <name evidence="2" type="ORF">ATANTOWER_000621</name>
</gene>
<proteinExistence type="predicted"/>
<organism evidence="2 3">
    <name type="scientific">Ataeniobius toweri</name>
    <dbReference type="NCBI Taxonomy" id="208326"/>
    <lineage>
        <taxon>Eukaryota</taxon>
        <taxon>Metazoa</taxon>
        <taxon>Chordata</taxon>
        <taxon>Craniata</taxon>
        <taxon>Vertebrata</taxon>
        <taxon>Euteleostomi</taxon>
        <taxon>Actinopterygii</taxon>
        <taxon>Neopterygii</taxon>
        <taxon>Teleostei</taxon>
        <taxon>Neoteleostei</taxon>
        <taxon>Acanthomorphata</taxon>
        <taxon>Ovalentaria</taxon>
        <taxon>Atherinomorphae</taxon>
        <taxon>Cyprinodontiformes</taxon>
        <taxon>Goodeidae</taxon>
        <taxon>Ataeniobius</taxon>
    </lineage>
</organism>
<comment type="caution">
    <text evidence="2">The sequence shown here is derived from an EMBL/GenBank/DDBJ whole genome shotgun (WGS) entry which is preliminary data.</text>
</comment>
<accession>A0ABU7ACC9</accession>
<evidence type="ECO:0000313" key="3">
    <source>
        <dbReference type="Proteomes" id="UP001345963"/>
    </source>
</evidence>
<evidence type="ECO:0000313" key="2">
    <source>
        <dbReference type="EMBL" id="MED6235811.1"/>
    </source>
</evidence>
<keyword evidence="3" id="KW-1185">Reference proteome</keyword>
<sequence>MELGISTISNIQGLDGRTPRHTKPALYKSQATLRGSGDAWMFLIIQNRTGRVFPSTELPRDQMTGGSCVYGPPSVG</sequence>
<evidence type="ECO:0000256" key="1">
    <source>
        <dbReference type="SAM" id="MobiDB-lite"/>
    </source>
</evidence>
<dbReference type="Proteomes" id="UP001345963">
    <property type="component" value="Unassembled WGS sequence"/>
</dbReference>
<dbReference type="EMBL" id="JAHUTI010010897">
    <property type="protein sequence ID" value="MED6235811.1"/>
    <property type="molecule type" value="Genomic_DNA"/>
</dbReference>
<name>A0ABU7ACC9_9TELE</name>
<reference evidence="2 3" key="1">
    <citation type="submission" date="2021-07" db="EMBL/GenBank/DDBJ databases">
        <authorList>
            <person name="Palmer J.M."/>
        </authorList>
    </citation>
    <scope>NUCLEOTIDE SEQUENCE [LARGE SCALE GENOMIC DNA]</scope>
    <source>
        <strain evidence="2 3">AT_MEX2019</strain>
        <tissue evidence="2">Muscle</tissue>
    </source>
</reference>
<feature type="region of interest" description="Disordered" evidence="1">
    <location>
        <begin position="56"/>
        <end position="76"/>
    </location>
</feature>
<protein>
    <submittedName>
        <fullName evidence="2">Uncharacterized protein</fullName>
    </submittedName>
</protein>